<evidence type="ECO:0000313" key="9">
    <source>
        <dbReference type="Proteomes" id="UP000269198"/>
    </source>
</evidence>
<keyword evidence="9" id="KW-1185">Reference proteome</keyword>
<evidence type="ECO:0000256" key="3">
    <source>
        <dbReference type="ARBA" id="ARBA00022723"/>
    </source>
</evidence>
<sequence>MRVNVNFDRCQSNAVCMGIEPSVFEVDENDFLHVLREEPEEDLRPTVEQAARMCPTQAITVED</sequence>
<reference evidence="8 9" key="1">
    <citation type="submission" date="2018-11" db="EMBL/GenBank/DDBJ databases">
        <title>The genome draft of YIM 96095.</title>
        <authorList>
            <person name="Tang S.-K."/>
            <person name="Chunyu W.-X."/>
            <person name="Feng Y.-Z."/>
        </authorList>
    </citation>
    <scope>NUCLEOTIDE SEQUENCE [LARGE SCALE GENOMIC DNA]</scope>
    <source>
        <strain evidence="8 9">YIM 96095</strain>
    </source>
</reference>
<dbReference type="GO" id="GO:0051538">
    <property type="term" value="F:3 iron, 4 sulfur cluster binding"/>
    <property type="evidence" value="ECO:0007669"/>
    <property type="project" value="UniProtKB-KW"/>
</dbReference>
<dbReference type="OrthoDB" id="9803319at2"/>
<keyword evidence="7" id="KW-0003">3Fe-4S</keyword>
<evidence type="ECO:0000313" key="8">
    <source>
        <dbReference type="EMBL" id="RNL85506.1"/>
    </source>
</evidence>
<evidence type="ECO:0000256" key="2">
    <source>
        <dbReference type="ARBA" id="ARBA00022448"/>
    </source>
</evidence>
<keyword evidence="5" id="KW-0408">Iron</keyword>
<proteinExistence type="predicted"/>
<name>A0A3N0ECG1_9ACTN</name>
<organism evidence="8 9">
    <name type="scientific">Halostreptopolyspora alba</name>
    <dbReference type="NCBI Taxonomy" id="2487137"/>
    <lineage>
        <taxon>Bacteria</taxon>
        <taxon>Bacillati</taxon>
        <taxon>Actinomycetota</taxon>
        <taxon>Actinomycetes</taxon>
        <taxon>Streptosporangiales</taxon>
        <taxon>Nocardiopsidaceae</taxon>
        <taxon>Halostreptopolyspora</taxon>
    </lineage>
</organism>
<dbReference type="EMBL" id="RJMB01000006">
    <property type="protein sequence ID" value="RNL85506.1"/>
    <property type="molecule type" value="Genomic_DNA"/>
</dbReference>
<dbReference type="SUPFAM" id="SSF54862">
    <property type="entry name" value="4Fe-4S ferredoxins"/>
    <property type="match status" value="1"/>
</dbReference>
<dbReference type="Proteomes" id="UP000269198">
    <property type="component" value="Unassembled WGS sequence"/>
</dbReference>
<dbReference type="PANTHER" id="PTHR36923">
    <property type="entry name" value="FERREDOXIN"/>
    <property type="match status" value="1"/>
</dbReference>
<dbReference type="Pfam" id="PF13459">
    <property type="entry name" value="Fer4_15"/>
    <property type="match status" value="1"/>
</dbReference>
<accession>A0A3N0ECG1</accession>
<evidence type="ECO:0000256" key="7">
    <source>
        <dbReference type="ARBA" id="ARBA00023291"/>
    </source>
</evidence>
<comment type="cofactor">
    <cofactor evidence="1">
        <name>[3Fe-4S] cluster</name>
        <dbReference type="ChEBI" id="CHEBI:21137"/>
    </cofactor>
</comment>
<keyword evidence="2" id="KW-0813">Transport</keyword>
<dbReference type="AlphaFoldDB" id="A0A3N0ECG1"/>
<comment type="caution">
    <text evidence="8">The sequence shown here is derived from an EMBL/GenBank/DDBJ whole genome shotgun (WGS) entry which is preliminary data.</text>
</comment>
<keyword evidence="6" id="KW-0411">Iron-sulfur</keyword>
<dbReference type="GO" id="GO:0046872">
    <property type="term" value="F:metal ion binding"/>
    <property type="evidence" value="ECO:0007669"/>
    <property type="project" value="UniProtKB-KW"/>
</dbReference>
<evidence type="ECO:0000256" key="4">
    <source>
        <dbReference type="ARBA" id="ARBA00022982"/>
    </source>
</evidence>
<evidence type="ECO:0000256" key="6">
    <source>
        <dbReference type="ARBA" id="ARBA00023014"/>
    </source>
</evidence>
<dbReference type="InterPro" id="IPR051269">
    <property type="entry name" value="Fe-S_cluster_ET"/>
</dbReference>
<evidence type="ECO:0000256" key="5">
    <source>
        <dbReference type="ARBA" id="ARBA00023004"/>
    </source>
</evidence>
<gene>
    <name evidence="8" type="ORF">EFW17_08495</name>
</gene>
<keyword evidence="4" id="KW-0249">Electron transport</keyword>
<keyword evidence="3" id="KW-0479">Metal-binding</keyword>
<dbReference type="Gene3D" id="3.30.70.20">
    <property type="match status" value="1"/>
</dbReference>
<protein>
    <submittedName>
        <fullName evidence="8">Ferredoxin</fullName>
    </submittedName>
</protein>
<evidence type="ECO:0000256" key="1">
    <source>
        <dbReference type="ARBA" id="ARBA00001927"/>
    </source>
</evidence>
<dbReference type="PANTHER" id="PTHR36923:SF3">
    <property type="entry name" value="FERREDOXIN"/>
    <property type="match status" value="1"/>
</dbReference>
<dbReference type="RefSeq" id="WP_123200764.1">
    <property type="nucleotide sequence ID" value="NZ_RJMB01000006.1"/>
</dbReference>